<dbReference type="EMBL" id="VFQC01000001">
    <property type="protein sequence ID" value="TQN32433.1"/>
    <property type="molecule type" value="Genomic_DNA"/>
</dbReference>
<reference evidence="2 3" key="1">
    <citation type="submission" date="2019-06" db="EMBL/GenBank/DDBJ databases">
        <title>Sequencing the genomes of 1000 actinobacteria strains.</title>
        <authorList>
            <person name="Klenk H.-P."/>
        </authorList>
    </citation>
    <scope>NUCLEOTIDE SEQUENCE [LARGE SCALE GENOMIC DNA]</scope>
    <source>
        <strain evidence="2 3">DSM 45015</strain>
    </source>
</reference>
<comment type="caution">
    <text evidence="2">The sequence shown here is derived from an EMBL/GenBank/DDBJ whole genome shotgun (WGS) entry which is preliminary data.</text>
</comment>
<name>A0A543NKP0_9ACTN</name>
<dbReference type="InterPro" id="IPR036736">
    <property type="entry name" value="ACP-like_sf"/>
</dbReference>
<keyword evidence="3" id="KW-1185">Reference proteome</keyword>
<dbReference type="Gene3D" id="1.10.1200.10">
    <property type="entry name" value="ACP-like"/>
    <property type="match status" value="1"/>
</dbReference>
<sequence>MSTSYDLIVDQLTNQLGLDASEIGPDTTFEELQLDSFAMVELGLMLHEETDVFLFEEFDPQMTLAQAAEHMSRTSNENARGPQ</sequence>
<protein>
    <submittedName>
        <fullName evidence="2">Acyl carrier protein</fullName>
    </submittedName>
</protein>
<dbReference type="RefSeq" id="WP_170181563.1">
    <property type="nucleotide sequence ID" value="NZ_VFQC01000001.1"/>
</dbReference>
<gene>
    <name evidence="2" type="ORF">FHX37_2392</name>
</gene>
<evidence type="ECO:0000313" key="3">
    <source>
        <dbReference type="Proteomes" id="UP000317422"/>
    </source>
</evidence>
<dbReference type="Pfam" id="PF00550">
    <property type="entry name" value="PP-binding"/>
    <property type="match status" value="1"/>
</dbReference>
<dbReference type="SUPFAM" id="SSF47336">
    <property type="entry name" value="ACP-like"/>
    <property type="match status" value="1"/>
</dbReference>
<dbReference type="InterPro" id="IPR009081">
    <property type="entry name" value="PP-bd_ACP"/>
</dbReference>
<evidence type="ECO:0000259" key="1">
    <source>
        <dbReference type="Pfam" id="PF00550"/>
    </source>
</evidence>
<accession>A0A543NKP0</accession>
<dbReference type="Proteomes" id="UP000317422">
    <property type="component" value="Unassembled WGS sequence"/>
</dbReference>
<dbReference type="AlphaFoldDB" id="A0A543NKP0"/>
<evidence type="ECO:0000313" key="2">
    <source>
        <dbReference type="EMBL" id="TQN32433.1"/>
    </source>
</evidence>
<proteinExistence type="predicted"/>
<organism evidence="2 3">
    <name type="scientific">Haloactinospora alba</name>
    <dbReference type="NCBI Taxonomy" id="405555"/>
    <lineage>
        <taxon>Bacteria</taxon>
        <taxon>Bacillati</taxon>
        <taxon>Actinomycetota</taxon>
        <taxon>Actinomycetes</taxon>
        <taxon>Streptosporangiales</taxon>
        <taxon>Nocardiopsidaceae</taxon>
        <taxon>Haloactinospora</taxon>
    </lineage>
</organism>
<feature type="domain" description="Carrier" evidence="1">
    <location>
        <begin position="8"/>
        <end position="52"/>
    </location>
</feature>